<evidence type="ECO:0000313" key="2">
    <source>
        <dbReference type="EMBL" id="VYS74357.1"/>
    </source>
</evidence>
<sequence length="346" mass="41070">MKKKEKKFKKLKYILIIVFIGFIISLGTNKFLKTDFDNLPKLDRQVIEEYDKFQKSDEKLWKDYRLEDKDILIINKNVVGNFYLLTKDKNIKSIFAKKIKTKEDKINIYRISKLYPKRFEYLIGNFNTKDKNYKILGKDNIFYVKYDKDSINKKFSSLHFLPFLSHEALHYYMQKDWDNITFRGYSYNDKELDLLDKEYKVLGKIKKALDDNADVNTLKNLGKEYLKVMDERFEKTNPEKIQAEIFEETMEGAANYVSIKAAKIVGYDYGILYFDNTKNVKFDEIVPTIKKGQINQSIIGEKIVYESGALLCEYLDRIEVKNWQEKLNNKGKKDISLYSIIKENLN</sequence>
<keyword evidence="1" id="KW-1133">Transmembrane helix</keyword>
<evidence type="ECO:0000256" key="1">
    <source>
        <dbReference type="SAM" id="Phobius"/>
    </source>
</evidence>
<dbReference type="RefSeq" id="WP_156328379.1">
    <property type="nucleotide sequence ID" value="NZ_CACRSW010000001.1"/>
</dbReference>
<name>A0A6N2R0T4_9FIRM</name>
<feature type="transmembrane region" description="Helical" evidence="1">
    <location>
        <begin position="12"/>
        <end position="32"/>
    </location>
</feature>
<keyword evidence="1" id="KW-0472">Membrane</keyword>
<gene>
    <name evidence="2" type="ORF">AVLFYP127_00136</name>
</gene>
<organism evidence="2">
    <name type="scientific">Anaerococcus vaginalis</name>
    <dbReference type="NCBI Taxonomy" id="33037"/>
    <lineage>
        <taxon>Bacteria</taxon>
        <taxon>Bacillati</taxon>
        <taxon>Bacillota</taxon>
        <taxon>Tissierellia</taxon>
        <taxon>Tissierellales</taxon>
        <taxon>Peptoniphilaceae</taxon>
        <taxon>Anaerococcus</taxon>
    </lineage>
</organism>
<reference evidence="2" key="1">
    <citation type="submission" date="2019-11" db="EMBL/GenBank/DDBJ databases">
        <authorList>
            <person name="Feng L."/>
        </authorList>
    </citation>
    <scope>NUCLEOTIDE SEQUENCE</scope>
    <source>
        <strain evidence="2">AvaginalisLFYP127</strain>
    </source>
</reference>
<proteinExistence type="predicted"/>
<keyword evidence="1" id="KW-0812">Transmembrane</keyword>
<dbReference type="EMBL" id="CACRSW010000001">
    <property type="protein sequence ID" value="VYS74357.1"/>
    <property type="molecule type" value="Genomic_DNA"/>
</dbReference>
<accession>A0A6N2R0T4</accession>
<dbReference type="AlphaFoldDB" id="A0A6N2R0T4"/>
<protein>
    <submittedName>
        <fullName evidence="2">Uncharacterized protein</fullName>
    </submittedName>
</protein>